<evidence type="ECO:0000313" key="3">
    <source>
        <dbReference type="Proteomes" id="UP000267804"/>
    </source>
</evidence>
<evidence type="ECO:0000313" key="2">
    <source>
        <dbReference type="EMBL" id="AYF31100.1"/>
    </source>
</evidence>
<feature type="compositionally biased region" description="Low complexity" evidence="1">
    <location>
        <begin position="414"/>
        <end position="427"/>
    </location>
</feature>
<organism evidence="2 3">
    <name type="scientific">Micromonospora tulbaghiae</name>
    <dbReference type="NCBI Taxonomy" id="479978"/>
    <lineage>
        <taxon>Bacteria</taxon>
        <taxon>Bacillati</taxon>
        <taxon>Actinomycetota</taxon>
        <taxon>Actinomycetes</taxon>
        <taxon>Micromonosporales</taxon>
        <taxon>Micromonosporaceae</taxon>
        <taxon>Micromonospora</taxon>
    </lineage>
</organism>
<feature type="compositionally biased region" description="Low complexity" evidence="1">
    <location>
        <begin position="465"/>
        <end position="508"/>
    </location>
</feature>
<dbReference type="SUPFAM" id="SSF55144">
    <property type="entry name" value="LigT-like"/>
    <property type="match status" value="1"/>
</dbReference>
<dbReference type="RefSeq" id="WP_120572709.1">
    <property type="nucleotide sequence ID" value="NZ_CP024087.1"/>
</dbReference>
<name>A0A386WUJ5_9ACTN</name>
<dbReference type="Proteomes" id="UP000267804">
    <property type="component" value="Chromosome"/>
</dbReference>
<accession>A0A386WUJ5</accession>
<dbReference type="EMBL" id="CP024087">
    <property type="protein sequence ID" value="AYF31100.1"/>
    <property type="molecule type" value="Genomic_DNA"/>
</dbReference>
<dbReference type="KEGG" id="mtua:CSH63_27405"/>
<proteinExistence type="predicted"/>
<sequence length="956" mass="100867">MTDERTPPQVMQMHHLRADEEPAHSLGPERCPVCVPDAAADRVREVGPEPDPRPRRVTEATTAVPAETCMVCLDIPDDVAAALAVPGGLPPQDLHVTLAYLGKTLDDAQRGQVADIVAEVAAAHPPLSGQVGGLGQFPPGDDGVPVWATVDVPGVAELRQDLVARLAAAGLPVDGQHGYTPHMTLTYLADGEAPPAPVPPTPVAFAAVTWTRGPQWTPVPLAGATGESKTETSVTTENTHRDRVPGRVIEAKGTDTAGGRIFRVRIIRAGESRNRRRYPHQVLAAAARLYEGAKAYDHHRTEDELRTSTIAGLVGSYRNVAAEADGLYADLHLLPGATHAAQALDAALQAAEAGLEPLVGISHDVLATWKPVTEGGQRVEEASSIVRVFSADIVADPAAGGRATRMVAGGIDSTTTDTDPAGATPDGQSKESDVTAPLDTAAVLAALTNASDEQLAAVGLSKAAPAGDTTGAAATGGKPSTGGEATAEGSTGGTAATGTAGATGATESVQRSVEAGQPKTGFLGQLMIRHKVEAAGLPIAVVESVTAALPDQITESVVDGQIAAIKGGLAIVERAGLVGAATVGGSVTVTKESAEKRAAALDAMFDGDYGKGYRSFREAWADITGYRPQAWGEDLNRRILRECFGAGFDSAVRGTESMTTASWAQVLGDSITRRMIKLYSQPSLQTWRKIVSEVVPVNDFRDQKRVRIGGYGTLPVVNEGAPYQPLQSPGDEEAVYKIIKRGGTDDLTLEMIANDDMGAIRNIPRLLGLAAAITLYRFVWDLLISNAVCTYDSTALFHAAHNNTDNPAVLNSTSLATGRRRMRRQAAYGDSTNILSLTPKLLIVPSELEEIAFQLTTSAVAVTAASDATVPNLHRGMDFEVLDHWTDPNDWFLAADPSMCPTIEVGFYQGREKPELFTQADANTGTMFNADKYTYKIRHVYSATPLEHRGFYRGAN</sequence>
<feature type="region of interest" description="Disordered" evidence="1">
    <location>
        <begin position="407"/>
        <end position="434"/>
    </location>
</feature>
<evidence type="ECO:0008006" key="4">
    <source>
        <dbReference type="Google" id="ProtNLM"/>
    </source>
</evidence>
<dbReference type="Pfam" id="PF25209">
    <property type="entry name" value="Phage_capsid_4"/>
    <property type="match status" value="1"/>
</dbReference>
<feature type="region of interest" description="Disordered" evidence="1">
    <location>
        <begin position="465"/>
        <end position="513"/>
    </location>
</feature>
<reference evidence="2 3" key="1">
    <citation type="submission" date="2017-10" db="EMBL/GenBank/DDBJ databases">
        <title>Integration of genomic and chemical information greatly accelerates assignment of the full stereostructure of myelolactone, a potent inhibitor of myeloma from a marine-derived Micromonospora.</title>
        <authorList>
            <person name="Kim M.C."/>
            <person name="Machado H."/>
            <person name="Jensen P.R."/>
            <person name="Fenical W."/>
        </authorList>
    </citation>
    <scope>NUCLEOTIDE SEQUENCE [LARGE SCALE GENOMIC DNA]</scope>
    <source>
        <strain evidence="2 3">CNY-010</strain>
    </source>
</reference>
<dbReference type="Pfam" id="PF13563">
    <property type="entry name" value="2_5_RNA_ligase2"/>
    <property type="match status" value="1"/>
</dbReference>
<dbReference type="AlphaFoldDB" id="A0A386WUJ5"/>
<evidence type="ECO:0000256" key="1">
    <source>
        <dbReference type="SAM" id="MobiDB-lite"/>
    </source>
</evidence>
<dbReference type="InterPro" id="IPR009097">
    <property type="entry name" value="Cyclic_Pdiesterase"/>
</dbReference>
<feature type="region of interest" description="Disordered" evidence="1">
    <location>
        <begin position="217"/>
        <end position="242"/>
    </location>
</feature>
<protein>
    <recommendedName>
        <fullName evidence="4">2'-5' RNA ligase</fullName>
    </recommendedName>
</protein>
<gene>
    <name evidence="2" type="ORF">CSH63_27405</name>
</gene>
<dbReference type="Gene3D" id="3.90.1140.10">
    <property type="entry name" value="Cyclic phosphodiesterase"/>
    <property type="match status" value="1"/>
</dbReference>